<protein>
    <submittedName>
        <fullName evidence="2">Uncharacterized protein</fullName>
    </submittedName>
</protein>
<evidence type="ECO:0000313" key="2">
    <source>
        <dbReference type="EMBL" id="AAX23856.1"/>
    </source>
</evidence>
<feature type="compositionally biased region" description="Polar residues" evidence="1">
    <location>
        <begin position="211"/>
        <end position="223"/>
    </location>
</feature>
<dbReference type="ExpressionAtlas" id="Q5BPP7">
    <property type="expression patterns" value="baseline and differential"/>
</dbReference>
<organism evidence="2">
    <name type="scientific">Arabidopsis thaliana</name>
    <name type="common">Mouse-ear cress</name>
    <dbReference type="NCBI Taxonomy" id="3702"/>
    <lineage>
        <taxon>Eukaryota</taxon>
        <taxon>Viridiplantae</taxon>
        <taxon>Streptophyta</taxon>
        <taxon>Embryophyta</taxon>
        <taxon>Tracheophyta</taxon>
        <taxon>Spermatophyta</taxon>
        <taxon>Magnoliopsida</taxon>
        <taxon>eudicotyledons</taxon>
        <taxon>Gunneridae</taxon>
        <taxon>Pentapetalae</taxon>
        <taxon>rosids</taxon>
        <taxon>malvids</taxon>
        <taxon>Brassicales</taxon>
        <taxon>Brassicaceae</taxon>
        <taxon>Camelineae</taxon>
        <taxon>Arabidopsis</taxon>
    </lineage>
</organism>
<sequence>MDLQYLIRTNFTKPDSQLYQFLGRDGVTYYCRIPNQHITSFLSATNLAFEPDAQYLVRNPSGAVTRRRQTAAAQPTADHVVGNDDDHEDYADQAPSTHAQPYLLLPEDPAPYLVSSPPAGDDISQQMAWMIESTRKNNSMMHRMCRAILKIRPCVCTRGGGVDDGDREHRSKATEDRHAERLVPAAGASTSQTPPEQSLGHRLGRSRRQPGEQSSSESPTHHR</sequence>
<dbReference type="AlphaFoldDB" id="Q5BPP7"/>
<proteinExistence type="predicted"/>
<evidence type="ECO:0000256" key="1">
    <source>
        <dbReference type="SAM" id="MobiDB-lite"/>
    </source>
</evidence>
<name>Q5BPP7_ARATH</name>
<accession>Q5BPP7</accession>
<dbReference type="TAIR" id="AT3G30820"/>
<dbReference type="EMBL" id="AY924781">
    <property type="protein sequence ID" value="AAX23856.1"/>
    <property type="molecule type" value="Genomic_DNA"/>
</dbReference>
<feature type="region of interest" description="Disordered" evidence="1">
    <location>
        <begin position="67"/>
        <end position="93"/>
    </location>
</feature>
<feature type="compositionally biased region" description="Basic and acidic residues" evidence="1">
    <location>
        <begin position="164"/>
        <end position="181"/>
    </location>
</feature>
<feature type="region of interest" description="Disordered" evidence="1">
    <location>
        <begin position="156"/>
        <end position="223"/>
    </location>
</feature>
<reference evidence="2" key="1">
    <citation type="submission" date="2005-02" db="EMBL/GenBank/DDBJ databases">
        <authorList>
            <person name="Underwood B.A."/>
            <person name="Xiao Y."/>
            <person name="Moskal W."/>
            <person name="Monaghan E."/>
            <person name="Wang W."/>
            <person name="Redman J."/>
            <person name="Wu H.C."/>
            <person name="Utterback T."/>
            <person name="Town C.D."/>
        </authorList>
    </citation>
    <scope>NUCLEOTIDE SEQUENCE</scope>
</reference>